<dbReference type="Gene3D" id="3.40.50.2300">
    <property type="match status" value="1"/>
</dbReference>
<dbReference type="Pfam" id="PF00072">
    <property type="entry name" value="Response_reg"/>
    <property type="match status" value="1"/>
</dbReference>
<accession>A0ABZ2Y7J4</accession>
<sequence length="225" mass="25111">MIKVMIAEDQELIRQSLEFVISNKEDMQIVALAETGKQAVELAKEKKPDVILMDIRMPEMNGVEATKVIKKMYPQIKIIVLTTFDDDEYVFDALKNGASGYLLKGISLNELVESIRIVMNGGSLINPSIATKVCKFFSQMAEADYTNKIQCDAISSLNKNELKIMKLIGMGLSNKEITKELNFSEGTVRNYISNILSKLDLRDRTQIAILAVQTGITIGNNIDNN</sequence>
<dbReference type="Pfam" id="PF00196">
    <property type="entry name" value="GerE"/>
    <property type="match status" value="1"/>
</dbReference>
<reference evidence="10 11" key="1">
    <citation type="submission" date="2023-03" db="EMBL/GenBank/DDBJ databases">
        <title>Novel Species.</title>
        <authorList>
            <person name="Ma S."/>
        </authorList>
    </citation>
    <scope>NUCLEOTIDE SEQUENCE [LARGE SCALE GENOMIC DNA]</scope>
    <source>
        <strain evidence="10 11">LIND6LT2</strain>
    </source>
</reference>
<protein>
    <recommendedName>
        <fullName evidence="1">Stage 0 sporulation protein A homolog</fullName>
    </recommendedName>
</protein>
<evidence type="ECO:0000256" key="6">
    <source>
        <dbReference type="ARBA" id="ARBA00024867"/>
    </source>
</evidence>
<evidence type="ECO:0000259" key="8">
    <source>
        <dbReference type="PROSITE" id="PS50043"/>
    </source>
</evidence>
<evidence type="ECO:0000256" key="1">
    <source>
        <dbReference type="ARBA" id="ARBA00018672"/>
    </source>
</evidence>
<dbReference type="InterPro" id="IPR011006">
    <property type="entry name" value="CheY-like_superfamily"/>
</dbReference>
<dbReference type="InterPro" id="IPR058245">
    <property type="entry name" value="NreC/VraR/RcsB-like_REC"/>
</dbReference>
<evidence type="ECO:0000256" key="2">
    <source>
        <dbReference type="ARBA" id="ARBA00022553"/>
    </source>
</evidence>
<organism evidence="10 11">
    <name type="scientific">Defluviitalea saccharophila</name>
    <dbReference type="NCBI Taxonomy" id="879970"/>
    <lineage>
        <taxon>Bacteria</taxon>
        <taxon>Bacillati</taxon>
        <taxon>Bacillota</taxon>
        <taxon>Clostridia</taxon>
        <taxon>Lachnospirales</taxon>
        <taxon>Defluviitaleaceae</taxon>
        <taxon>Defluviitalea</taxon>
    </lineage>
</organism>
<dbReference type="PANTHER" id="PTHR43214">
    <property type="entry name" value="TWO-COMPONENT RESPONSE REGULATOR"/>
    <property type="match status" value="1"/>
</dbReference>
<evidence type="ECO:0000256" key="4">
    <source>
        <dbReference type="ARBA" id="ARBA00023125"/>
    </source>
</evidence>
<dbReference type="RefSeq" id="WP_341878257.1">
    <property type="nucleotide sequence ID" value="NZ_CP121687.1"/>
</dbReference>
<dbReference type="InterPro" id="IPR039420">
    <property type="entry name" value="WalR-like"/>
</dbReference>
<dbReference type="InterPro" id="IPR001789">
    <property type="entry name" value="Sig_transdc_resp-reg_receiver"/>
</dbReference>
<dbReference type="Proteomes" id="UP001486565">
    <property type="component" value="Chromosome"/>
</dbReference>
<keyword evidence="2 7" id="KW-0597">Phosphoprotein</keyword>
<feature type="domain" description="Response regulatory" evidence="9">
    <location>
        <begin position="3"/>
        <end position="119"/>
    </location>
</feature>
<evidence type="ECO:0000256" key="7">
    <source>
        <dbReference type="PROSITE-ProRule" id="PRU00169"/>
    </source>
</evidence>
<feature type="domain" description="HTH luxR-type" evidence="8">
    <location>
        <begin position="150"/>
        <end position="215"/>
    </location>
</feature>
<evidence type="ECO:0000256" key="3">
    <source>
        <dbReference type="ARBA" id="ARBA00023015"/>
    </source>
</evidence>
<dbReference type="SUPFAM" id="SSF46894">
    <property type="entry name" value="C-terminal effector domain of the bipartite response regulators"/>
    <property type="match status" value="1"/>
</dbReference>
<evidence type="ECO:0000313" key="11">
    <source>
        <dbReference type="Proteomes" id="UP001486565"/>
    </source>
</evidence>
<evidence type="ECO:0000313" key="10">
    <source>
        <dbReference type="EMBL" id="WZL71294.1"/>
    </source>
</evidence>
<dbReference type="EMBL" id="CP121687">
    <property type="protein sequence ID" value="WZL71294.1"/>
    <property type="molecule type" value="Genomic_DNA"/>
</dbReference>
<evidence type="ECO:0000259" key="9">
    <source>
        <dbReference type="PROSITE" id="PS50110"/>
    </source>
</evidence>
<name>A0ABZ2Y7J4_9FIRM</name>
<dbReference type="PRINTS" id="PR00038">
    <property type="entry name" value="HTHLUXR"/>
</dbReference>
<keyword evidence="11" id="KW-1185">Reference proteome</keyword>
<dbReference type="SMART" id="SM00421">
    <property type="entry name" value="HTH_LUXR"/>
    <property type="match status" value="1"/>
</dbReference>
<gene>
    <name evidence="10" type="ORF">QBE51_07230</name>
</gene>
<keyword evidence="3" id="KW-0805">Transcription regulation</keyword>
<proteinExistence type="predicted"/>
<dbReference type="SUPFAM" id="SSF52172">
    <property type="entry name" value="CheY-like"/>
    <property type="match status" value="1"/>
</dbReference>
<dbReference type="CDD" id="cd06170">
    <property type="entry name" value="LuxR_C_like"/>
    <property type="match status" value="1"/>
</dbReference>
<dbReference type="PROSITE" id="PS50043">
    <property type="entry name" value="HTH_LUXR_2"/>
    <property type="match status" value="1"/>
</dbReference>
<dbReference type="InterPro" id="IPR016032">
    <property type="entry name" value="Sig_transdc_resp-reg_C-effctor"/>
</dbReference>
<dbReference type="InterPro" id="IPR000792">
    <property type="entry name" value="Tscrpt_reg_LuxR_C"/>
</dbReference>
<comment type="function">
    <text evidence="6">May play the central regulatory role in sporulation. It may be an element of the effector pathway responsible for the activation of sporulation genes in response to nutritional stress. Spo0A may act in concert with spo0H (a sigma factor) to control the expression of some genes that are critical to the sporulation process.</text>
</comment>
<dbReference type="SMART" id="SM00448">
    <property type="entry name" value="REC"/>
    <property type="match status" value="1"/>
</dbReference>
<feature type="modified residue" description="4-aspartylphosphate" evidence="7">
    <location>
        <position position="54"/>
    </location>
</feature>
<dbReference type="PROSITE" id="PS50110">
    <property type="entry name" value="RESPONSE_REGULATORY"/>
    <property type="match status" value="1"/>
</dbReference>
<evidence type="ECO:0000256" key="5">
    <source>
        <dbReference type="ARBA" id="ARBA00023163"/>
    </source>
</evidence>
<dbReference type="CDD" id="cd17535">
    <property type="entry name" value="REC_NarL-like"/>
    <property type="match status" value="1"/>
</dbReference>
<dbReference type="PROSITE" id="PS00622">
    <property type="entry name" value="HTH_LUXR_1"/>
    <property type="match status" value="1"/>
</dbReference>
<dbReference type="PANTHER" id="PTHR43214:SF40">
    <property type="entry name" value="TRANSCRIPTIONAL REGULATORY PROTEIN LNRK"/>
    <property type="match status" value="1"/>
</dbReference>
<keyword evidence="4" id="KW-0238">DNA-binding</keyword>
<keyword evidence="5" id="KW-0804">Transcription</keyword>